<evidence type="ECO:0000256" key="7">
    <source>
        <dbReference type="ARBA" id="ARBA00023242"/>
    </source>
</evidence>
<dbReference type="GO" id="GO:0000981">
    <property type="term" value="F:DNA-binding transcription factor activity, RNA polymerase II-specific"/>
    <property type="evidence" value="ECO:0007669"/>
    <property type="project" value="TreeGrafter"/>
</dbReference>
<feature type="region of interest" description="Disordered" evidence="9">
    <location>
        <begin position="74"/>
        <end position="138"/>
    </location>
</feature>
<dbReference type="GO" id="GO:0000122">
    <property type="term" value="P:negative regulation of transcription by RNA polymerase II"/>
    <property type="evidence" value="ECO:0007669"/>
    <property type="project" value="TreeGrafter"/>
</dbReference>
<keyword evidence="5" id="KW-0805">Transcription regulation</keyword>
<dbReference type="InterPro" id="IPR039355">
    <property type="entry name" value="Transcription_factor_GATA"/>
</dbReference>
<evidence type="ECO:0000256" key="9">
    <source>
        <dbReference type="SAM" id="MobiDB-lite"/>
    </source>
</evidence>
<gene>
    <name evidence="11" type="ORF">CAUJ_LOCUS7184</name>
</gene>
<dbReference type="SUPFAM" id="SSF57716">
    <property type="entry name" value="Glucocorticoid receptor-like (DNA-binding domain)"/>
    <property type="match status" value="1"/>
</dbReference>
<keyword evidence="3 8" id="KW-0863">Zinc-finger</keyword>
<evidence type="ECO:0000256" key="2">
    <source>
        <dbReference type="ARBA" id="ARBA00022723"/>
    </source>
</evidence>
<organism evidence="11 12">
    <name type="scientific">Caenorhabditis auriculariae</name>
    <dbReference type="NCBI Taxonomy" id="2777116"/>
    <lineage>
        <taxon>Eukaryota</taxon>
        <taxon>Metazoa</taxon>
        <taxon>Ecdysozoa</taxon>
        <taxon>Nematoda</taxon>
        <taxon>Chromadorea</taxon>
        <taxon>Rhabditida</taxon>
        <taxon>Rhabditina</taxon>
        <taxon>Rhabditomorpha</taxon>
        <taxon>Rhabditoidea</taxon>
        <taxon>Rhabditidae</taxon>
        <taxon>Peloderinae</taxon>
        <taxon>Caenorhabditis</taxon>
    </lineage>
</organism>
<evidence type="ECO:0000256" key="1">
    <source>
        <dbReference type="ARBA" id="ARBA00004123"/>
    </source>
</evidence>
<evidence type="ECO:0000259" key="10">
    <source>
        <dbReference type="PROSITE" id="PS50114"/>
    </source>
</evidence>
<keyword evidence="2" id="KW-0479">Metal-binding</keyword>
<dbReference type="GO" id="GO:0000978">
    <property type="term" value="F:RNA polymerase II cis-regulatory region sequence-specific DNA binding"/>
    <property type="evidence" value="ECO:0007669"/>
    <property type="project" value="TreeGrafter"/>
</dbReference>
<dbReference type="EMBL" id="CAJGYM010000020">
    <property type="protein sequence ID" value="CAD6191265.1"/>
    <property type="molecule type" value="Genomic_DNA"/>
</dbReference>
<protein>
    <recommendedName>
        <fullName evidence="10">GATA-type domain-containing protein</fullName>
    </recommendedName>
</protein>
<keyword evidence="4" id="KW-0862">Zinc</keyword>
<feature type="compositionally biased region" description="Basic and acidic residues" evidence="9">
    <location>
        <begin position="108"/>
        <end position="127"/>
    </location>
</feature>
<comment type="caution">
    <text evidence="11">The sequence shown here is derived from an EMBL/GenBank/DDBJ whole genome shotgun (WGS) entry which is preliminary data.</text>
</comment>
<dbReference type="AlphaFoldDB" id="A0A8S1H783"/>
<dbReference type="PANTHER" id="PTHR10071">
    <property type="entry name" value="TRANSCRIPTION FACTOR GATA FAMILY MEMBER"/>
    <property type="match status" value="1"/>
</dbReference>
<evidence type="ECO:0000256" key="5">
    <source>
        <dbReference type="ARBA" id="ARBA00023015"/>
    </source>
</evidence>
<evidence type="ECO:0000313" key="11">
    <source>
        <dbReference type="EMBL" id="CAD6191265.1"/>
    </source>
</evidence>
<dbReference type="CDD" id="cd00202">
    <property type="entry name" value="ZnF_GATA"/>
    <property type="match status" value="1"/>
</dbReference>
<comment type="subcellular location">
    <subcellularLocation>
        <location evidence="1">Nucleus</location>
    </subcellularLocation>
</comment>
<dbReference type="PROSITE" id="PS50114">
    <property type="entry name" value="GATA_ZN_FINGER_2"/>
    <property type="match status" value="1"/>
</dbReference>
<keyword evidence="7" id="KW-0539">Nucleus</keyword>
<dbReference type="GO" id="GO:0045944">
    <property type="term" value="P:positive regulation of transcription by RNA polymerase II"/>
    <property type="evidence" value="ECO:0007669"/>
    <property type="project" value="TreeGrafter"/>
</dbReference>
<dbReference type="GO" id="GO:0008270">
    <property type="term" value="F:zinc ion binding"/>
    <property type="evidence" value="ECO:0007669"/>
    <property type="project" value="UniProtKB-KW"/>
</dbReference>
<dbReference type="OrthoDB" id="515401at2759"/>
<evidence type="ECO:0000256" key="6">
    <source>
        <dbReference type="ARBA" id="ARBA00023163"/>
    </source>
</evidence>
<dbReference type="Proteomes" id="UP000835052">
    <property type="component" value="Unassembled WGS sequence"/>
</dbReference>
<accession>A0A8S1H783</accession>
<keyword evidence="12" id="KW-1185">Reference proteome</keyword>
<reference evidence="11" key="1">
    <citation type="submission" date="2020-10" db="EMBL/GenBank/DDBJ databases">
        <authorList>
            <person name="Kikuchi T."/>
        </authorList>
    </citation>
    <scope>NUCLEOTIDE SEQUENCE</scope>
    <source>
        <strain evidence="11">NKZ352</strain>
    </source>
</reference>
<sequence length="339" mass="37903">MTLVSSSPSSQCAAVSPLPEEAASPPPAACAGCVKLHNDIKQNVQQMMDKFDILYMRLESFINEKEKERIAVAEQLSDSGSEEKDAPSPSDSRESPSLVQGSRKRKPTKDAVHRMPEGEEKSGEHQKAAMTTPPVSAASSPFAEGFNFPANLVGNMVDPLAQQQHQFMQFLAAVQQQQHNSLQHNGVQSTPRPEPVQVKQEAVASSPDPQTIIEQLQQQFKEKMEDDDQNSSLSRCSNCMTTKTTAWRRDLAGKLVCNACGLYYRLHRTHRPVHMRKDFIQQRFRRKIKEEETNNQSAMFNSLFGMTALGQTPPNAFSFLEQFNQMSQNQEQLNNPAPV</sequence>
<evidence type="ECO:0000256" key="4">
    <source>
        <dbReference type="ARBA" id="ARBA00022833"/>
    </source>
</evidence>
<dbReference type="SMART" id="SM00401">
    <property type="entry name" value="ZnF_GATA"/>
    <property type="match status" value="1"/>
</dbReference>
<dbReference type="InterPro" id="IPR013088">
    <property type="entry name" value="Znf_NHR/GATA"/>
</dbReference>
<dbReference type="GO" id="GO:0045165">
    <property type="term" value="P:cell fate commitment"/>
    <property type="evidence" value="ECO:0007669"/>
    <property type="project" value="TreeGrafter"/>
</dbReference>
<feature type="region of interest" description="Disordered" evidence="9">
    <location>
        <begin position="1"/>
        <end position="27"/>
    </location>
</feature>
<feature type="domain" description="GATA-type" evidence="10">
    <location>
        <begin position="230"/>
        <end position="283"/>
    </location>
</feature>
<evidence type="ECO:0000256" key="3">
    <source>
        <dbReference type="ARBA" id="ARBA00022771"/>
    </source>
</evidence>
<keyword evidence="6" id="KW-0804">Transcription</keyword>
<dbReference type="PANTHER" id="PTHR10071:SF233">
    <property type="entry name" value="TRANSCRIPTION FACTOR ELT-6"/>
    <property type="match status" value="1"/>
</dbReference>
<dbReference type="GO" id="GO:0005634">
    <property type="term" value="C:nucleus"/>
    <property type="evidence" value="ECO:0007669"/>
    <property type="project" value="UniProtKB-SubCell"/>
</dbReference>
<evidence type="ECO:0000256" key="8">
    <source>
        <dbReference type="PROSITE-ProRule" id="PRU00094"/>
    </source>
</evidence>
<evidence type="ECO:0000313" key="12">
    <source>
        <dbReference type="Proteomes" id="UP000835052"/>
    </source>
</evidence>
<dbReference type="Pfam" id="PF00320">
    <property type="entry name" value="GATA"/>
    <property type="match status" value="1"/>
</dbReference>
<feature type="compositionally biased region" description="Basic and acidic residues" evidence="9">
    <location>
        <begin position="81"/>
        <end position="94"/>
    </location>
</feature>
<dbReference type="InterPro" id="IPR000679">
    <property type="entry name" value="Znf_GATA"/>
</dbReference>
<name>A0A8S1H783_9PELO</name>
<dbReference type="Gene3D" id="3.30.50.10">
    <property type="entry name" value="Erythroid Transcription Factor GATA-1, subunit A"/>
    <property type="match status" value="1"/>
</dbReference>
<dbReference type="PROSITE" id="PS00344">
    <property type="entry name" value="GATA_ZN_FINGER_1"/>
    <property type="match status" value="1"/>
</dbReference>
<proteinExistence type="predicted"/>
<dbReference type="PRINTS" id="PR00619">
    <property type="entry name" value="GATAZNFINGER"/>
</dbReference>